<evidence type="ECO:0000313" key="3">
    <source>
        <dbReference type="Proteomes" id="UP000746747"/>
    </source>
</evidence>
<dbReference type="Proteomes" id="UP000746747">
    <property type="component" value="Unassembled WGS sequence"/>
</dbReference>
<feature type="compositionally biased region" description="Basic and acidic residues" evidence="1">
    <location>
        <begin position="53"/>
        <end position="85"/>
    </location>
</feature>
<evidence type="ECO:0000313" key="2">
    <source>
        <dbReference type="EMBL" id="CAG9540898.1"/>
    </source>
</evidence>
<organism evidence="2 3">
    <name type="scientific">Cercopithifilaria johnstoni</name>
    <dbReference type="NCBI Taxonomy" id="2874296"/>
    <lineage>
        <taxon>Eukaryota</taxon>
        <taxon>Metazoa</taxon>
        <taxon>Ecdysozoa</taxon>
        <taxon>Nematoda</taxon>
        <taxon>Chromadorea</taxon>
        <taxon>Rhabditida</taxon>
        <taxon>Spirurina</taxon>
        <taxon>Spiruromorpha</taxon>
        <taxon>Filarioidea</taxon>
        <taxon>Onchocercidae</taxon>
        <taxon>Cercopithifilaria</taxon>
    </lineage>
</organism>
<proteinExistence type="predicted"/>
<dbReference type="EMBL" id="CAKAEH010002047">
    <property type="protein sequence ID" value="CAG9540898.1"/>
    <property type="molecule type" value="Genomic_DNA"/>
</dbReference>
<sequence>MTITTAATYITFITDNNPQHNQHDIWKLTVASALTTHLKWKAAEKGAQQRQRPPSDRPIDRTADRLTDRPIDEQPTDRTADRLTD</sequence>
<comment type="caution">
    <text evidence="2">The sequence shown here is derived from an EMBL/GenBank/DDBJ whole genome shotgun (WGS) entry which is preliminary data.</text>
</comment>
<gene>
    <name evidence="2" type="ORF">CJOHNSTONI_LOCUS10368</name>
</gene>
<accession>A0A8J2Q7F8</accession>
<evidence type="ECO:0000256" key="1">
    <source>
        <dbReference type="SAM" id="MobiDB-lite"/>
    </source>
</evidence>
<reference evidence="2" key="1">
    <citation type="submission" date="2021-09" db="EMBL/GenBank/DDBJ databases">
        <authorList>
            <consortium name="Pathogen Informatics"/>
        </authorList>
    </citation>
    <scope>NUCLEOTIDE SEQUENCE</scope>
</reference>
<protein>
    <submittedName>
        <fullName evidence="2">Uncharacterized protein</fullName>
    </submittedName>
</protein>
<name>A0A8J2Q7F8_9BILA</name>
<feature type="region of interest" description="Disordered" evidence="1">
    <location>
        <begin position="42"/>
        <end position="85"/>
    </location>
</feature>
<dbReference type="AlphaFoldDB" id="A0A8J2Q7F8"/>
<keyword evidence="3" id="KW-1185">Reference proteome</keyword>